<evidence type="ECO:0000256" key="2">
    <source>
        <dbReference type="ARBA" id="ARBA00010962"/>
    </source>
</evidence>
<proteinExistence type="inferred from homology"/>
<dbReference type="InterPro" id="IPR013320">
    <property type="entry name" value="ConA-like_dom_sf"/>
</dbReference>
<organism evidence="13 14">
    <name type="scientific">Durusdinium trenchii</name>
    <dbReference type="NCBI Taxonomy" id="1381693"/>
    <lineage>
        <taxon>Eukaryota</taxon>
        <taxon>Sar</taxon>
        <taxon>Alveolata</taxon>
        <taxon>Dinophyceae</taxon>
        <taxon>Suessiales</taxon>
        <taxon>Symbiodiniaceae</taxon>
        <taxon>Durusdinium</taxon>
    </lineage>
</organism>
<evidence type="ECO:0000256" key="7">
    <source>
        <dbReference type="ARBA" id="ARBA00023180"/>
    </source>
</evidence>
<dbReference type="SUPFAM" id="SSF49899">
    <property type="entry name" value="Concanavalin A-like lectins/glucanases"/>
    <property type="match status" value="1"/>
</dbReference>
<feature type="region of interest" description="Disordered" evidence="10">
    <location>
        <begin position="19"/>
        <end position="42"/>
    </location>
</feature>
<protein>
    <recommendedName>
        <fullName evidence="12">GH16 domain-containing protein</fullName>
    </recommendedName>
</protein>
<evidence type="ECO:0000256" key="8">
    <source>
        <dbReference type="ARBA" id="ARBA00023316"/>
    </source>
</evidence>
<feature type="transmembrane region" description="Helical" evidence="11">
    <location>
        <begin position="852"/>
        <end position="871"/>
    </location>
</feature>
<keyword evidence="14" id="KW-1185">Reference proteome</keyword>
<feature type="compositionally biased region" description="Acidic residues" evidence="10">
    <location>
        <begin position="1525"/>
        <end position="1535"/>
    </location>
</feature>
<comment type="caution">
    <text evidence="13">The sequence shown here is derived from an EMBL/GenBank/DDBJ whole genome shotgun (WGS) entry which is preliminary data.</text>
</comment>
<feature type="transmembrane region" description="Helical" evidence="11">
    <location>
        <begin position="790"/>
        <end position="812"/>
    </location>
</feature>
<keyword evidence="3 11" id="KW-0812">Transmembrane</keyword>
<keyword evidence="6 11" id="KW-0472">Membrane</keyword>
<keyword evidence="7" id="KW-0325">Glycoprotein</keyword>
<evidence type="ECO:0000256" key="4">
    <source>
        <dbReference type="ARBA" id="ARBA00022968"/>
    </source>
</evidence>
<dbReference type="EMBL" id="CAXAMN010007336">
    <property type="protein sequence ID" value="CAK9021247.1"/>
    <property type="molecule type" value="Genomic_DNA"/>
</dbReference>
<evidence type="ECO:0000256" key="3">
    <source>
        <dbReference type="ARBA" id="ARBA00022692"/>
    </source>
</evidence>
<evidence type="ECO:0000256" key="9">
    <source>
        <dbReference type="SAM" id="Coils"/>
    </source>
</evidence>
<dbReference type="InterPro" id="IPR000757">
    <property type="entry name" value="Beta-glucanase-like"/>
</dbReference>
<comment type="subcellular location">
    <subcellularLocation>
        <location evidence="1">Membrane</location>
        <topology evidence="1">Single-pass type II membrane protein</topology>
    </subcellularLocation>
</comment>
<dbReference type="PANTHER" id="PTHR31610">
    <property type="entry name" value="SLR0360 PROTEIN"/>
    <property type="match status" value="1"/>
</dbReference>
<keyword evidence="5 11" id="KW-1133">Transmembrane helix</keyword>
<reference evidence="13 14" key="1">
    <citation type="submission" date="2024-02" db="EMBL/GenBank/DDBJ databases">
        <authorList>
            <person name="Chen Y."/>
            <person name="Shah S."/>
            <person name="Dougan E. K."/>
            <person name="Thang M."/>
            <person name="Chan C."/>
        </authorList>
    </citation>
    <scope>NUCLEOTIDE SEQUENCE [LARGE SCALE GENOMIC DNA]</scope>
</reference>
<dbReference type="PROSITE" id="PS51762">
    <property type="entry name" value="GH16_2"/>
    <property type="match status" value="1"/>
</dbReference>
<feature type="transmembrane region" description="Helical" evidence="11">
    <location>
        <begin position="877"/>
        <end position="897"/>
    </location>
</feature>
<evidence type="ECO:0000256" key="5">
    <source>
        <dbReference type="ARBA" id="ARBA00022989"/>
    </source>
</evidence>
<evidence type="ECO:0000256" key="10">
    <source>
        <dbReference type="SAM" id="MobiDB-lite"/>
    </source>
</evidence>
<evidence type="ECO:0000313" key="14">
    <source>
        <dbReference type="Proteomes" id="UP001642484"/>
    </source>
</evidence>
<keyword evidence="4" id="KW-0735">Signal-anchor</keyword>
<keyword evidence="9" id="KW-0175">Coiled coil</keyword>
<feature type="transmembrane region" description="Helical" evidence="11">
    <location>
        <begin position="996"/>
        <end position="1020"/>
    </location>
</feature>
<comment type="similarity">
    <text evidence="2">Belongs to the SKN1/KRE6 family.</text>
</comment>
<dbReference type="Pfam" id="PF03935">
    <property type="entry name" value="SKN1_KRE6_Sbg1"/>
    <property type="match status" value="1"/>
</dbReference>
<evidence type="ECO:0000256" key="11">
    <source>
        <dbReference type="SAM" id="Phobius"/>
    </source>
</evidence>
<evidence type="ECO:0000256" key="6">
    <source>
        <dbReference type="ARBA" id="ARBA00023136"/>
    </source>
</evidence>
<dbReference type="Gene3D" id="2.60.120.200">
    <property type="match status" value="1"/>
</dbReference>
<evidence type="ECO:0000313" key="13">
    <source>
        <dbReference type="EMBL" id="CAK9021247.1"/>
    </source>
</evidence>
<keyword evidence="8" id="KW-0961">Cell wall biogenesis/degradation</keyword>
<sequence>MKALEAREAAAAQLEAMLEQQGAQNQQVEEGMNGLAERESKVSTREAEFEQLCAERMKALEAREAQLARASLGDGLTAELAALEGREKECTEREKALEVREAATAADAKVHGCFYQELDEQKQLLAEREQAALEQEALLEKREQAIEESESKLELQKKELQRLEDGLRKRETLCAEQEKEGRRASAAAAATAKEARLGAQASRQVEQVQQNLATASTKMAARSISNLEAGVTGGGVAGAIAALLQDVELGERSGVSLVDLGLSDIAGLPEADKFMQLLSALMAVRADARLIVFGLWLLCFPSNNDQENAYDDSPRHATTSNGNLWLRISNQASRLELVNTSSGKREIKKRPYTSAMLQSWNKFCLTGGVVEMSAKFPGRSDIPGLWPAFWLLGNLGRATVEASNNNVWPFTYSQCPSENLEKANQDPPKQQRINECLGDNWTQRFGLHPHQGRGALEIDILEVLPGNHAPNYKKEKVDTGICKPQTEILYSKLDIPRPHLLNTLQAAPGIPFLADQRPPSPPRLNTTCVPEWGTQWYDGLRPEVPGVYGSSSTINYHNYGKYIVNINPWTDVEIQVDSIGALTGLDEDAFSQHHALRQKRFETLMSDPSEIKLSRQDKPERKFFENPLTWWKGTSLRWNTDVTIWNGTGEAEALCELFVDNLGSLLGTTGACVGTIGYGIVGNLPPFAGGYGTAIAEEWEKVYFSRNIPGCAFAMLLGNLFYAWQCGRLGSKEGRNDVTAQPYGINTTGVYITLFAIQLEALISAGFMFQPAAEADSDAIRAAAVSAADHAWKISVACNFVLGLFEMLGAFIGESIRKVAPMAAFYAPMMGVGFVYLAFVPMLAISQEPMMCLIPLLIVFNGFFGGVRYHIYKKLTIPIGLMAILAAVIAGWSGACARESGTIGAMKYGYTLPYFDSTKVTCTGTSQSEAQRAWDTYAFQPNVLANSVFVGLGGFADIGSFMTTLFLVGVVGFVGTMSCVESASAAGDDYPMAETMLVDGAGTCIGALFGSFYSTTVYIGHPIHKALGAKRGFSLINGIIYFFLLLSGLFAALYQSIPECASGSILVFVGLLLGRQAFEETPPRHYPALLLSLFPYICNWAKLSMSNEGVLMMGQAGGLMFSVVLTWLFCLCIDRDFWKATLLSFVAIFLSLFGFFASHNAANDEVPPTEGDEKIGFYGMEERNINVQTTPEHIQKGGGNEYLHKLCRTLPATYEVDYIRVFQTKDQQAEDRQGCSPKVAPTQGWIDTQRSRYVLPNFDAPLQPVYAGGGRCQTDANCGSNSGSGACSDGVCKCTNGWTGPSCLARMAGAALRCRPLELTLVGGGPCFVNSTHDNCGRGTCIEINRPWDAPWQTVEGLHRFSPVGTGDGQSKTEAKKTDQCVPDSSLSSPKLEALITKLCRNWLMGKETIERDAWRDDARQTGALMVNILNVAHGPAVGFCIQDFTGAWTNRAERFALKMKRSLTSSLELQPGLNMAAMRVAAQSSAFEKVDCFREGQSERQQMGVELSALQRKHSRFDFKRDDSTDDTDTDDEVNGFSGSDSEESK</sequence>
<feature type="transmembrane region" description="Helical" evidence="11">
    <location>
        <begin position="1032"/>
        <end position="1050"/>
    </location>
</feature>
<feature type="transmembrane region" description="Helical" evidence="11">
    <location>
        <begin position="948"/>
        <end position="976"/>
    </location>
</feature>
<accession>A0ABP0K520</accession>
<feature type="domain" description="GH16" evidence="12">
    <location>
        <begin position="263"/>
        <end position="565"/>
    </location>
</feature>
<dbReference type="Proteomes" id="UP001642484">
    <property type="component" value="Unassembled WGS sequence"/>
</dbReference>
<feature type="transmembrane region" description="Helical" evidence="11">
    <location>
        <begin position="1137"/>
        <end position="1157"/>
    </location>
</feature>
<feature type="coiled-coil region" evidence="9">
    <location>
        <begin position="115"/>
        <end position="180"/>
    </location>
</feature>
<evidence type="ECO:0000259" key="12">
    <source>
        <dbReference type="PROSITE" id="PS51762"/>
    </source>
</evidence>
<dbReference type="InterPro" id="IPR005629">
    <property type="entry name" value="Skn1/Kre6/Sbg1"/>
</dbReference>
<feature type="region of interest" description="Disordered" evidence="10">
    <location>
        <begin position="1519"/>
        <end position="1547"/>
    </location>
</feature>
<feature type="transmembrane region" description="Helical" evidence="11">
    <location>
        <begin position="749"/>
        <end position="769"/>
    </location>
</feature>
<dbReference type="PANTHER" id="PTHR31610:SF0">
    <property type="entry name" value="SLC26A_SULP TRANSPORTER DOMAIN-CONTAINING PROTEIN"/>
    <property type="match status" value="1"/>
</dbReference>
<evidence type="ECO:0000256" key="1">
    <source>
        <dbReference type="ARBA" id="ARBA00004606"/>
    </source>
</evidence>
<name>A0ABP0K520_9DINO</name>
<feature type="transmembrane region" description="Helical" evidence="11">
    <location>
        <begin position="1109"/>
        <end position="1130"/>
    </location>
</feature>
<feature type="transmembrane region" description="Helical" evidence="11">
    <location>
        <begin position="824"/>
        <end position="845"/>
    </location>
</feature>
<gene>
    <name evidence="13" type="ORF">CCMP2556_LOCUS14396</name>
</gene>